<keyword evidence="7" id="KW-0472">Membrane</keyword>
<dbReference type="OMA" id="EATTCKE"/>
<keyword evidence="4" id="KW-0768">Sushi</keyword>
<evidence type="ECO:0000256" key="7">
    <source>
        <dbReference type="SAM" id="Phobius"/>
    </source>
</evidence>
<keyword evidence="5" id="KW-0067">ATP-binding</keyword>
<comment type="subcellular location">
    <subcellularLocation>
        <location evidence="1">Membrane</location>
        <topology evidence="1">Single-pass membrane protein</topology>
    </subcellularLocation>
</comment>
<dbReference type="PROSITE" id="PS50923">
    <property type="entry name" value="SUSHI"/>
    <property type="match status" value="1"/>
</dbReference>
<dbReference type="InterPro" id="IPR000436">
    <property type="entry name" value="Sushi_SCR_CCP_dom"/>
</dbReference>
<dbReference type="SUPFAM" id="SSF56112">
    <property type="entry name" value="Protein kinase-like (PK-like)"/>
    <property type="match status" value="1"/>
</dbReference>
<evidence type="ECO:0000256" key="4">
    <source>
        <dbReference type="PROSITE-ProRule" id="PRU00302"/>
    </source>
</evidence>
<feature type="domain" description="Sushi" evidence="9">
    <location>
        <begin position="122"/>
        <end position="195"/>
    </location>
</feature>
<sequence length="682" mass="75902">MQTQAWSSRTNENTTKRPSSKNAPGYLGCFFDCKSPCRHALPIGPLHSEDQASEWCFKQCLEDESSSHNYAGLADKSLCFCGEDYDTAKERPVVQCQDSCLGNSNQICGDTRRMSLYRISQGVCSNDIGPPTNGDHTITNPRSLDYNLNNFKFFGTRVDFSCDVGYTLRGASSIECVDTGYNNVTWSDSVPTCEASVVDFTTQTQAESSRTNENTTKTVTERPSSKNVELSTAVPPAVSIRTRLSRWSKGSTTMVKSTVPETQENEKRDKPLDRVVFVVSLVAGFITGLVALAVIVVFVRWHKRQLVRNDSTRELCHQSESLAGDSRVSSTRAGEHLTDIPLTAMVTLTAKDYCPEHDKSVQVAYGNTGPDLSFSRDLVEIEGEIGRGTFGIVLLGTALGIEEVGKQSKVAIKTIKEGADRQAKMVLLEELDITKKIGSHPNIVRLLGYCIEADPIYIILEYLGKGDLKKVLMGFRNTNTNGRYANISGPSRSLSLRLLKFARDVADGMTFLASQKCIHRDLAARNVLVDDNMVCKVSDFGLARDVINIRVYRQGSKGPLPMRWMALESLLDDVYTIQSDVWSFGILMWEIVTLGARPYPHIMTAKDMVNQLSEGYRMSRPTNCNTQLYSIMRSCWHADPRLRPTFQEVLDKLEGLLTVEMGYVTIDDIDESIYDDTEIIPD</sequence>
<dbReference type="PANTHER" id="PTHR24416">
    <property type="entry name" value="TYROSINE-PROTEIN KINASE RECEPTOR"/>
    <property type="match status" value="1"/>
</dbReference>
<dbReference type="PROSITE" id="PS50011">
    <property type="entry name" value="PROTEIN_KINASE_DOM"/>
    <property type="match status" value="1"/>
</dbReference>
<dbReference type="InterPro" id="IPR050122">
    <property type="entry name" value="RTK"/>
</dbReference>
<dbReference type="GO" id="GO:0005886">
    <property type="term" value="C:plasma membrane"/>
    <property type="evidence" value="ECO:0007669"/>
    <property type="project" value="TreeGrafter"/>
</dbReference>
<dbReference type="InterPro" id="IPR008266">
    <property type="entry name" value="Tyr_kinase_AS"/>
</dbReference>
<dbReference type="PROSITE" id="PS00109">
    <property type="entry name" value="PROTEIN_KINASE_TYR"/>
    <property type="match status" value="1"/>
</dbReference>
<evidence type="ECO:0000256" key="6">
    <source>
        <dbReference type="SAM" id="MobiDB-lite"/>
    </source>
</evidence>
<comment type="caution">
    <text evidence="4">Lacks conserved residue(s) required for the propagation of feature annotation.</text>
</comment>
<dbReference type="Gene3D" id="2.10.70.10">
    <property type="entry name" value="Complement Module, domain 1"/>
    <property type="match status" value="1"/>
</dbReference>
<keyword evidence="11" id="KW-1185">Reference proteome</keyword>
<feature type="region of interest" description="Disordered" evidence="6">
    <location>
        <begin position="204"/>
        <end position="226"/>
    </location>
</feature>
<evidence type="ECO:0000259" key="10">
    <source>
        <dbReference type="PROSITE" id="PS51212"/>
    </source>
</evidence>
<dbReference type="InterPro" id="IPR035976">
    <property type="entry name" value="Sushi/SCR/CCP_sf"/>
</dbReference>
<dbReference type="InterPro" id="IPR020635">
    <property type="entry name" value="Tyr_kinase_cat_dom"/>
</dbReference>
<evidence type="ECO:0000313" key="12">
    <source>
        <dbReference type="RefSeq" id="XP_022089702.1"/>
    </source>
</evidence>
<dbReference type="CDD" id="cd00192">
    <property type="entry name" value="PTKc"/>
    <property type="match status" value="1"/>
</dbReference>
<comment type="catalytic activity">
    <reaction evidence="3">
        <text>L-tyrosyl-[protein] + ATP = O-phospho-L-tyrosyl-[protein] + ADP + H(+)</text>
        <dbReference type="Rhea" id="RHEA:10596"/>
        <dbReference type="Rhea" id="RHEA-COMP:10136"/>
        <dbReference type="Rhea" id="RHEA-COMP:20101"/>
        <dbReference type="ChEBI" id="CHEBI:15378"/>
        <dbReference type="ChEBI" id="CHEBI:30616"/>
        <dbReference type="ChEBI" id="CHEBI:46858"/>
        <dbReference type="ChEBI" id="CHEBI:61978"/>
        <dbReference type="ChEBI" id="CHEBI:456216"/>
        <dbReference type="EC" id="2.7.10.1"/>
    </reaction>
</comment>
<dbReference type="SMART" id="SM00032">
    <property type="entry name" value="CCP"/>
    <property type="match status" value="1"/>
</dbReference>
<dbReference type="InterPro" id="IPR011009">
    <property type="entry name" value="Kinase-like_dom_sf"/>
</dbReference>
<dbReference type="GO" id="GO:0043235">
    <property type="term" value="C:receptor complex"/>
    <property type="evidence" value="ECO:0007669"/>
    <property type="project" value="TreeGrafter"/>
</dbReference>
<dbReference type="Pfam" id="PF01822">
    <property type="entry name" value="WSC"/>
    <property type="match status" value="1"/>
</dbReference>
<dbReference type="PROSITE" id="PS51212">
    <property type="entry name" value="WSC"/>
    <property type="match status" value="1"/>
</dbReference>
<dbReference type="InterPro" id="IPR000719">
    <property type="entry name" value="Prot_kinase_dom"/>
</dbReference>
<evidence type="ECO:0000313" key="11">
    <source>
        <dbReference type="Proteomes" id="UP000694845"/>
    </source>
</evidence>
<dbReference type="AlphaFoldDB" id="A0A8B7YAW6"/>
<dbReference type="RefSeq" id="XP_022089702.1">
    <property type="nucleotide sequence ID" value="XM_022234010.1"/>
</dbReference>
<evidence type="ECO:0000259" key="9">
    <source>
        <dbReference type="PROSITE" id="PS50923"/>
    </source>
</evidence>
<feature type="region of interest" description="Disordered" evidence="6">
    <location>
        <begin position="1"/>
        <end position="20"/>
    </location>
</feature>
<feature type="compositionally biased region" description="Polar residues" evidence="6">
    <location>
        <begin position="204"/>
        <end position="218"/>
    </location>
</feature>
<reference evidence="12" key="1">
    <citation type="submission" date="2025-08" db="UniProtKB">
        <authorList>
            <consortium name="RefSeq"/>
        </authorList>
    </citation>
    <scope>IDENTIFICATION</scope>
</reference>
<dbReference type="PRINTS" id="PR00109">
    <property type="entry name" value="TYRKINASE"/>
</dbReference>
<keyword evidence="7" id="KW-1133">Transmembrane helix</keyword>
<feature type="binding site" evidence="5">
    <location>
        <position position="413"/>
    </location>
    <ligand>
        <name>ATP</name>
        <dbReference type="ChEBI" id="CHEBI:30616"/>
    </ligand>
</feature>
<proteinExistence type="predicted"/>
<dbReference type="Proteomes" id="UP000694845">
    <property type="component" value="Unplaced"/>
</dbReference>
<dbReference type="Gene3D" id="3.30.200.20">
    <property type="entry name" value="Phosphorylase Kinase, domain 1"/>
    <property type="match status" value="1"/>
</dbReference>
<dbReference type="GeneID" id="110978757"/>
<evidence type="ECO:0000259" key="8">
    <source>
        <dbReference type="PROSITE" id="PS50011"/>
    </source>
</evidence>
<dbReference type="InterPro" id="IPR017441">
    <property type="entry name" value="Protein_kinase_ATP_BS"/>
</dbReference>
<dbReference type="InterPro" id="IPR001245">
    <property type="entry name" value="Ser-Thr/Tyr_kinase_cat_dom"/>
</dbReference>
<evidence type="ECO:0000256" key="2">
    <source>
        <dbReference type="ARBA" id="ARBA00023157"/>
    </source>
</evidence>
<dbReference type="OrthoDB" id="4062651at2759"/>
<evidence type="ECO:0000256" key="5">
    <source>
        <dbReference type="PROSITE-ProRule" id="PRU10141"/>
    </source>
</evidence>
<dbReference type="PROSITE" id="PS00107">
    <property type="entry name" value="PROTEIN_KINASE_ATP"/>
    <property type="match status" value="1"/>
</dbReference>
<feature type="domain" description="WSC" evidence="10">
    <location>
        <begin position="23"/>
        <end position="120"/>
    </location>
</feature>
<dbReference type="SUPFAM" id="SSF57535">
    <property type="entry name" value="Complement control module/SCR domain"/>
    <property type="match status" value="1"/>
</dbReference>
<keyword evidence="5" id="KW-0547">Nucleotide-binding</keyword>
<name>A0A8B7YAW6_ACAPL</name>
<dbReference type="Gene3D" id="1.10.510.10">
    <property type="entry name" value="Transferase(Phosphotransferase) domain 1"/>
    <property type="match status" value="1"/>
</dbReference>
<gene>
    <name evidence="12" type="primary">LOC110978757</name>
</gene>
<dbReference type="GO" id="GO:0005524">
    <property type="term" value="F:ATP binding"/>
    <property type="evidence" value="ECO:0007669"/>
    <property type="project" value="UniProtKB-UniRule"/>
</dbReference>
<feature type="domain" description="Protein kinase" evidence="8">
    <location>
        <begin position="379"/>
        <end position="657"/>
    </location>
</feature>
<dbReference type="InterPro" id="IPR002889">
    <property type="entry name" value="WSC_carb-bd"/>
</dbReference>
<organism evidence="11 12">
    <name type="scientific">Acanthaster planci</name>
    <name type="common">Crown-of-thorns starfish</name>
    <dbReference type="NCBI Taxonomy" id="133434"/>
    <lineage>
        <taxon>Eukaryota</taxon>
        <taxon>Metazoa</taxon>
        <taxon>Echinodermata</taxon>
        <taxon>Eleutherozoa</taxon>
        <taxon>Asterozoa</taxon>
        <taxon>Asteroidea</taxon>
        <taxon>Valvatacea</taxon>
        <taxon>Valvatida</taxon>
        <taxon>Acanthasteridae</taxon>
        <taxon>Acanthaster</taxon>
    </lineage>
</organism>
<dbReference type="GO" id="GO:0004714">
    <property type="term" value="F:transmembrane receptor protein tyrosine kinase activity"/>
    <property type="evidence" value="ECO:0007669"/>
    <property type="project" value="UniProtKB-EC"/>
</dbReference>
<dbReference type="FunFam" id="1.10.510.10:FF:000462">
    <property type="entry name" value="Receptor tyrosine kinase"/>
    <property type="match status" value="1"/>
</dbReference>
<dbReference type="Pfam" id="PF00084">
    <property type="entry name" value="Sushi"/>
    <property type="match status" value="1"/>
</dbReference>
<protein>
    <submittedName>
        <fullName evidence="12">Fibroblast growth factor receptor 3-like isoform X2</fullName>
    </submittedName>
</protein>
<accession>A0A8B7YAW6</accession>
<dbReference type="PANTHER" id="PTHR24416:SF621">
    <property type="entry name" value="TYROSINE KINASE RECEPTOR CAD96CA"/>
    <property type="match status" value="1"/>
</dbReference>
<feature type="transmembrane region" description="Helical" evidence="7">
    <location>
        <begin position="275"/>
        <end position="299"/>
    </location>
</feature>
<dbReference type="CDD" id="cd00033">
    <property type="entry name" value="CCP"/>
    <property type="match status" value="1"/>
</dbReference>
<keyword evidence="2" id="KW-1015">Disulfide bond</keyword>
<dbReference type="Pfam" id="PF07714">
    <property type="entry name" value="PK_Tyr_Ser-Thr"/>
    <property type="match status" value="1"/>
</dbReference>
<dbReference type="GO" id="GO:0007169">
    <property type="term" value="P:cell surface receptor protein tyrosine kinase signaling pathway"/>
    <property type="evidence" value="ECO:0007669"/>
    <property type="project" value="TreeGrafter"/>
</dbReference>
<keyword evidence="7" id="KW-0812">Transmembrane</keyword>
<evidence type="ECO:0000256" key="3">
    <source>
        <dbReference type="ARBA" id="ARBA00051243"/>
    </source>
</evidence>
<dbReference type="SMART" id="SM00219">
    <property type="entry name" value="TyrKc"/>
    <property type="match status" value="1"/>
</dbReference>
<evidence type="ECO:0000256" key="1">
    <source>
        <dbReference type="ARBA" id="ARBA00004167"/>
    </source>
</evidence>